<keyword evidence="4" id="KW-1185">Reference proteome</keyword>
<feature type="chain" id="PRO_5038469051" description="SLH domain-containing protein" evidence="1">
    <location>
        <begin position="23"/>
        <end position="460"/>
    </location>
</feature>
<organism evidence="3 4">
    <name type="scientific">Paenibacillus nasutitermitis</name>
    <dbReference type="NCBI Taxonomy" id="1652958"/>
    <lineage>
        <taxon>Bacteria</taxon>
        <taxon>Bacillati</taxon>
        <taxon>Bacillota</taxon>
        <taxon>Bacilli</taxon>
        <taxon>Bacillales</taxon>
        <taxon>Paenibacillaceae</taxon>
        <taxon>Paenibacillus</taxon>
    </lineage>
</organism>
<evidence type="ECO:0000313" key="4">
    <source>
        <dbReference type="Proteomes" id="UP000612456"/>
    </source>
</evidence>
<keyword evidence="1" id="KW-0732">Signal</keyword>
<reference evidence="3" key="1">
    <citation type="journal article" date="2014" name="Int. J. Syst. Evol. Microbiol.">
        <title>Complete genome sequence of Corynebacterium casei LMG S-19264T (=DSM 44701T), isolated from a smear-ripened cheese.</title>
        <authorList>
            <consortium name="US DOE Joint Genome Institute (JGI-PGF)"/>
            <person name="Walter F."/>
            <person name="Albersmeier A."/>
            <person name="Kalinowski J."/>
            <person name="Ruckert C."/>
        </authorList>
    </citation>
    <scope>NUCLEOTIDE SEQUENCE</scope>
    <source>
        <strain evidence="3">CGMCC 1.15178</strain>
    </source>
</reference>
<comment type="caution">
    <text evidence="3">The sequence shown here is derived from an EMBL/GenBank/DDBJ whole genome shotgun (WGS) entry which is preliminary data.</text>
</comment>
<evidence type="ECO:0000313" key="3">
    <source>
        <dbReference type="EMBL" id="GGD84439.1"/>
    </source>
</evidence>
<dbReference type="InterPro" id="IPR001119">
    <property type="entry name" value="SLH_dom"/>
</dbReference>
<dbReference type="AlphaFoldDB" id="A0A916ZBG8"/>
<dbReference type="RefSeq" id="WP_188995755.1">
    <property type="nucleotide sequence ID" value="NZ_BMHP01000003.1"/>
</dbReference>
<protein>
    <recommendedName>
        <fullName evidence="2">SLH domain-containing protein</fullName>
    </recommendedName>
</protein>
<dbReference type="EMBL" id="BMHP01000003">
    <property type="protein sequence ID" value="GGD84439.1"/>
    <property type="molecule type" value="Genomic_DNA"/>
</dbReference>
<proteinExistence type="predicted"/>
<name>A0A916ZBG8_9BACL</name>
<dbReference type="Pfam" id="PF00395">
    <property type="entry name" value="SLH"/>
    <property type="match status" value="1"/>
</dbReference>
<accession>A0A916ZBG8</accession>
<gene>
    <name evidence="3" type="ORF">GCM10010911_48430</name>
</gene>
<feature type="domain" description="SLH" evidence="2">
    <location>
        <begin position="86"/>
        <end position="146"/>
    </location>
</feature>
<sequence length="460" mass="50278">MFKQVSFPKWLSAAALSLSLFAAVPLVSAAAEAVPAAGEPAVIIGSSNHYPLFLQEKFGLTLAASTTKGQFINDLALVLQYQPTADAVTFSDVEEASPYYDAAAALSQRGILTGSDIHPDQPLSVFQAVFIALKAADLKELAYTYPEAKTAAALDKLHLTIDAFQSLSAAQEVAAAVDSGLVPPSLYNQLKPGTAASKTFLEELLGQVLATKGLYEHYIGRVNDPDIYMKLIDAYNASDVIEAPELESVVNGALEQGLVTGYNLKDARYNPNFIDSLTITYGHSDIKHAVQLTGLLRSEGLQAKVQFEPKTSAFVHLLEWGEPEPDLDNHYKKLDNGNYIASAKEYDISFEFNSAADKERFQPIVLAYAKKDSENQSGLIAGSWWQPLYYSQTELDHYDVITNNKIFGSGYYYAQSFSLNSQSGEIVNGFKSIAPAIDITTSTFWVDRPFFSYLSGEDFK</sequence>
<evidence type="ECO:0000259" key="2">
    <source>
        <dbReference type="PROSITE" id="PS51272"/>
    </source>
</evidence>
<feature type="signal peptide" evidence="1">
    <location>
        <begin position="1"/>
        <end position="22"/>
    </location>
</feature>
<dbReference type="PROSITE" id="PS51272">
    <property type="entry name" value="SLH"/>
    <property type="match status" value="1"/>
</dbReference>
<reference evidence="3" key="2">
    <citation type="submission" date="2020-09" db="EMBL/GenBank/DDBJ databases">
        <authorList>
            <person name="Sun Q."/>
            <person name="Zhou Y."/>
        </authorList>
    </citation>
    <scope>NUCLEOTIDE SEQUENCE</scope>
    <source>
        <strain evidence="3">CGMCC 1.15178</strain>
    </source>
</reference>
<evidence type="ECO:0000256" key="1">
    <source>
        <dbReference type="SAM" id="SignalP"/>
    </source>
</evidence>
<dbReference type="Proteomes" id="UP000612456">
    <property type="component" value="Unassembled WGS sequence"/>
</dbReference>